<name>A0AC35UBE8_9BILA</name>
<organism evidence="1 2">
    <name type="scientific">Rhabditophanes sp. KR3021</name>
    <dbReference type="NCBI Taxonomy" id="114890"/>
    <lineage>
        <taxon>Eukaryota</taxon>
        <taxon>Metazoa</taxon>
        <taxon>Ecdysozoa</taxon>
        <taxon>Nematoda</taxon>
        <taxon>Chromadorea</taxon>
        <taxon>Rhabditida</taxon>
        <taxon>Tylenchina</taxon>
        <taxon>Panagrolaimomorpha</taxon>
        <taxon>Strongyloidoidea</taxon>
        <taxon>Alloionematidae</taxon>
        <taxon>Rhabditophanes</taxon>
    </lineage>
</organism>
<dbReference type="WBParaSite" id="RSKR_0000931500.1">
    <property type="protein sequence ID" value="RSKR_0000931500.1"/>
    <property type="gene ID" value="RSKR_0000931500"/>
</dbReference>
<accession>A0AC35UBE8</accession>
<proteinExistence type="predicted"/>
<evidence type="ECO:0000313" key="2">
    <source>
        <dbReference type="WBParaSite" id="RSKR_0000931500.1"/>
    </source>
</evidence>
<reference evidence="2" key="1">
    <citation type="submission" date="2016-11" db="UniProtKB">
        <authorList>
            <consortium name="WormBaseParasite"/>
        </authorList>
    </citation>
    <scope>IDENTIFICATION</scope>
    <source>
        <strain evidence="2">KR3021</strain>
    </source>
</reference>
<protein>
    <submittedName>
        <fullName evidence="2">Peptidase_M14 domain-containing protein</fullName>
    </submittedName>
</protein>
<evidence type="ECO:0000313" key="1">
    <source>
        <dbReference type="Proteomes" id="UP000095286"/>
    </source>
</evidence>
<dbReference type="Proteomes" id="UP000095286">
    <property type="component" value="Unplaced"/>
</dbReference>
<sequence length="1028" mass="115734">MKVFLLFVLLIEAVKCWYNWDTDIFATQLEEFNAKNDAVAHYFGEDAENSKVFLNWEQVRDLVGEHVDVDRKELRNHNYENMTKFVQDLANKYPAITHLYSAGHSVQGRELWVLIISDNPKVHEPLEPEFKYVGNMHGNEVVGRECLLYLADILCKNYGSNQYLTKMVDDVRIHLMISMNPDGHELGFVGDKQSGQGRANFNNIDLNRNFPARYPTHKEASGGIVQETETIHVMKWIKSFPFVLSANLHGGSLVANYPWDDSDSGKDGIYSASGDDILFVELSYQYARAHKNMYKTGRRCGLSDNGDSFYHGITNGAAWYHLSGGMQDWQYVNTNTLEITIEMGCIKYPTDELYPTLWQDNKYSLISFIDMVRYGLKGIITNEHGKPLGDASIKISSGKVVKSTDDGEYWRVMAPGNYLVEFSHGTYISRLFNVTIKERELTVLNVTLADPLCKSQDNVKEGVYFRGFSSYNTLLVGVDKQGVESVNNLMDVLCNKSIPGVGSILAKSKVIGIPEYNPVEHLPYIKAHSPTIVVYFGKGERKSIVYNSNDDTPKAFDGKEFDKLLGVNSEVEKICRSDLESSKISSMAMEMGLRKSFIVGVGLGCGEDGHRGDLTKDLKSIDALITAAKSDIVHEYSVEPSVNPLDHFTPKDILMSTSAGLDRIEQSAFCNTHITLTQDNVKLIKIGKGTSGPKTLIMSIEAKTEHMLYQMMSYLCEVNSFDNDRRVERFLTYSEIIVVPQIPRTQLNCHDYDQVYGFEGLITEIMKLYPGIDQVILMGSGGLKVRYIDGTHTLSSLTLAQTYTKNHQHMNNSKIEICAKESKQTNVIDKFEWGTHWTQKNVDLLLVQGACCYEDRGTGFLLDENKDALFEVLETRLQGISGQILVNSVKTTQSITIFISQDQKMIKQMESKEFYHAWLDVGSYQIYAQHDNIKSDPIQFYISASTSIVIDVDIGATSSRTMQKILAVVGLLTSFVLVIAFLYKGKVTLYKQNPTLGRDGFEKIPLTEPLMGDSSEEEDDLLYSSSQL</sequence>